<organism evidence="2 3">
    <name type="scientific">Nocardioides scoriae</name>
    <dbReference type="NCBI Taxonomy" id="642780"/>
    <lineage>
        <taxon>Bacteria</taxon>
        <taxon>Bacillati</taxon>
        <taxon>Actinomycetota</taxon>
        <taxon>Actinomycetes</taxon>
        <taxon>Propionibacteriales</taxon>
        <taxon>Nocardioidaceae</taxon>
        <taxon>Nocardioides</taxon>
    </lineage>
</organism>
<dbReference type="Pfam" id="PF18588">
    <property type="entry name" value="WcbI"/>
    <property type="match status" value="1"/>
</dbReference>
<dbReference type="AlphaFoldDB" id="A0A1H1NZF1"/>
<name>A0A1H1NZF1_9ACTN</name>
<reference evidence="3" key="1">
    <citation type="submission" date="2016-10" db="EMBL/GenBank/DDBJ databases">
        <authorList>
            <person name="Varghese N."/>
            <person name="Submissions S."/>
        </authorList>
    </citation>
    <scope>NUCLEOTIDE SEQUENCE [LARGE SCALE GENOMIC DNA]</scope>
    <source>
        <strain evidence="3">DSM 22127</strain>
    </source>
</reference>
<feature type="domain" description="Polysaccharide biosynthesis enzyme WcbI" evidence="1">
    <location>
        <begin position="30"/>
        <end position="230"/>
    </location>
</feature>
<dbReference type="InterPro" id="IPR041307">
    <property type="entry name" value="WcbI"/>
</dbReference>
<dbReference type="OrthoDB" id="3283619at2"/>
<gene>
    <name evidence="2" type="ORF">SAMN04488570_1006</name>
</gene>
<proteinExistence type="predicted"/>
<dbReference type="STRING" id="642780.SAMN04488570_1006"/>
<evidence type="ECO:0000313" key="3">
    <source>
        <dbReference type="Proteomes" id="UP000198859"/>
    </source>
</evidence>
<accession>A0A1H1NZF1</accession>
<sequence>MSPRPAAEGHHYRHFLAGPTTGAGDRPLLLAVGNCQAESLRLLLRGEDVRTVRVPALHDLRPEEVAVLHAWVRASELLVVPPVADDYRGLPLGSDQLVALLPPSARVARVPLVRWAGLHPWQLVVHPPGLPDPEPPVVAYHDLRVLAEAAWARSGRPRPEPVPPSADGLREVARTSRAELARREGRAGTVVVSDLLARPSGEEMRTVNHPGNRLLEPLAARVRAALGLAALGPGVDRPLLTSVVAPLEPAVVAALQLSAPARSDWTVDGAAVTTEEVRRTHLGWYAARPDVLDVAVERAREPAGLLGVPLPG</sequence>
<evidence type="ECO:0000313" key="2">
    <source>
        <dbReference type="EMBL" id="SDS04348.1"/>
    </source>
</evidence>
<protein>
    <recommendedName>
        <fullName evidence="1">Polysaccharide biosynthesis enzyme WcbI domain-containing protein</fullName>
    </recommendedName>
</protein>
<dbReference type="Proteomes" id="UP000198859">
    <property type="component" value="Chromosome I"/>
</dbReference>
<dbReference type="RefSeq" id="WP_091726795.1">
    <property type="nucleotide sequence ID" value="NZ_LT629757.1"/>
</dbReference>
<dbReference type="EMBL" id="LT629757">
    <property type="protein sequence ID" value="SDS04348.1"/>
    <property type="molecule type" value="Genomic_DNA"/>
</dbReference>
<evidence type="ECO:0000259" key="1">
    <source>
        <dbReference type="Pfam" id="PF18588"/>
    </source>
</evidence>
<keyword evidence="3" id="KW-1185">Reference proteome</keyword>
<dbReference type="Gene3D" id="3.40.50.12080">
    <property type="match status" value="1"/>
</dbReference>